<proteinExistence type="predicted"/>
<evidence type="ECO:0000256" key="1">
    <source>
        <dbReference type="SAM" id="Phobius"/>
    </source>
</evidence>
<dbReference type="RefSeq" id="WP_011906596.1">
    <property type="nucleotide sequence ID" value="NC_009425.1"/>
</dbReference>
<evidence type="ECO:0000313" key="2">
    <source>
        <dbReference type="EMBL" id="ABP62929.1"/>
    </source>
</evidence>
<sequence>MADWFIATEGVKVVKDSASLWPQIITAVSSAGAALGGVCLTHHFTRRREERAAADKAAAERLYLATELAFLLERYASGWTYLRWTHLEKLSQDNRIPVLDLSAASGDWRVLPPRQLFKIRSLEADYVALVSRISKLTDSNDDRFELILNFDCFQTAVRAFILSARLRREVGLPDSAHLRDKSGVLRGLREARQRSWSTEARLRRFENEAFESIQLRSYQQEDEGQQ</sequence>
<dbReference type="KEGG" id="ent:Ent638_4324"/>
<keyword evidence="1" id="KW-0812">Transmembrane</keyword>
<dbReference type="Proteomes" id="UP000000230">
    <property type="component" value="Plasmid pENTE01"/>
</dbReference>
<keyword evidence="1" id="KW-1133">Transmembrane helix</keyword>
<protein>
    <submittedName>
        <fullName evidence="2">Uncharacterized protein</fullName>
    </submittedName>
</protein>
<keyword evidence="2" id="KW-0614">Plasmid</keyword>
<organism evidence="2 3">
    <name type="scientific">Enterobacter sp. (strain 638)</name>
    <dbReference type="NCBI Taxonomy" id="399742"/>
    <lineage>
        <taxon>Bacteria</taxon>
        <taxon>Pseudomonadati</taxon>
        <taxon>Pseudomonadota</taxon>
        <taxon>Gammaproteobacteria</taxon>
        <taxon>Enterobacterales</taxon>
        <taxon>Enterobacteriaceae</taxon>
        <taxon>Enterobacter</taxon>
    </lineage>
</organism>
<gene>
    <name evidence="2" type="ordered locus">Ent638_4324</name>
</gene>
<name>A0A9J9GJY8_ENT38</name>
<keyword evidence="3" id="KW-1185">Reference proteome</keyword>
<keyword evidence="1" id="KW-0472">Membrane</keyword>
<accession>A0A9J9GJY8</accession>
<feature type="transmembrane region" description="Helical" evidence="1">
    <location>
        <begin position="20"/>
        <end position="41"/>
    </location>
</feature>
<evidence type="ECO:0000313" key="3">
    <source>
        <dbReference type="Proteomes" id="UP000000230"/>
    </source>
</evidence>
<dbReference type="EMBL" id="CP000654">
    <property type="protein sequence ID" value="ABP62929.1"/>
    <property type="molecule type" value="Genomic_DNA"/>
</dbReference>
<geneLocation type="plasmid" evidence="2 3">
    <name>pENTE01</name>
</geneLocation>
<dbReference type="OrthoDB" id="6883592at2"/>
<dbReference type="AlphaFoldDB" id="A0A9J9GJY8"/>
<reference evidence="3" key="1">
    <citation type="journal article" date="2010" name="PLoS Genet.">
        <title>Genome sequence of the plant growth promoting endophytic bacterium Enterobacter sp. 638.</title>
        <authorList>
            <person name="Taghavi S."/>
            <person name="van der Lelie D."/>
            <person name="Hoffman A."/>
            <person name="Zhang Y.B."/>
            <person name="Walla M.D."/>
            <person name="Vangronsveld J."/>
            <person name="Newman L."/>
            <person name="Monchy S."/>
        </authorList>
    </citation>
    <scope>NUCLEOTIDE SEQUENCE [LARGE SCALE GENOMIC DNA]</scope>
    <source>
        <strain evidence="3">638</strain>
    </source>
</reference>